<dbReference type="STRING" id="856736.SAMN04488058_10999"/>
<dbReference type="OrthoDB" id="9805815at2"/>
<name>A0A1H6ZAV5_9DEIO</name>
<organism evidence="6 7">
    <name type="scientific">Deinococcus reticulitermitis</name>
    <dbReference type="NCBI Taxonomy" id="856736"/>
    <lineage>
        <taxon>Bacteria</taxon>
        <taxon>Thermotogati</taxon>
        <taxon>Deinococcota</taxon>
        <taxon>Deinococci</taxon>
        <taxon>Deinococcales</taxon>
        <taxon>Deinococcaceae</taxon>
        <taxon>Deinococcus</taxon>
    </lineage>
</organism>
<evidence type="ECO:0000259" key="5">
    <source>
        <dbReference type="PROSITE" id="PS00083"/>
    </source>
</evidence>
<evidence type="ECO:0000256" key="3">
    <source>
        <dbReference type="ARBA" id="ARBA00023002"/>
    </source>
</evidence>
<dbReference type="EMBL" id="FNZA01000009">
    <property type="protein sequence ID" value="SEJ50693.1"/>
    <property type="molecule type" value="Genomic_DNA"/>
</dbReference>
<dbReference type="SUPFAM" id="SSF49482">
    <property type="entry name" value="Aromatic compound dioxygenase"/>
    <property type="match status" value="1"/>
</dbReference>
<keyword evidence="3" id="KW-0560">Oxidoreductase</keyword>
<dbReference type="InterPro" id="IPR015889">
    <property type="entry name" value="Intradiol_dOase_core"/>
</dbReference>
<dbReference type="Proteomes" id="UP000199223">
    <property type="component" value="Unassembled WGS sequence"/>
</dbReference>
<evidence type="ECO:0000313" key="6">
    <source>
        <dbReference type="EMBL" id="SEJ50693.1"/>
    </source>
</evidence>
<dbReference type="InterPro" id="IPR050770">
    <property type="entry name" value="Intradiol_RC_Dioxygenase"/>
</dbReference>
<accession>A0A1H6ZAV5</accession>
<dbReference type="GO" id="GO:0008199">
    <property type="term" value="F:ferric iron binding"/>
    <property type="evidence" value="ECO:0007669"/>
    <property type="project" value="InterPro"/>
</dbReference>
<proteinExistence type="inferred from homology"/>
<dbReference type="Pfam" id="PF00775">
    <property type="entry name" value="Dioxygenase_C"/>
    <property type="match status" value="1"/>
</dbReference>
<dbReference type="GO" id="GO:0018578">
    <property type="term" value="F:protocatechuate 3,4-dioxygenase activity"/>
    <property type="evidence" value="ECO:0007669"/>
    <property type="project" value="InterPro"/>
</dbReference>
<dbReference type="Gene3D" id="2.60.130.10">
    <property type="entry name" value="Aromatic compound dioxygenase"/>
    <property type="match status" value="1"/>
</dbReference>
<evidence type="ECO:0000313" key="7">
    <source>
        <dbReference type="Proteomes" id="UP000199223"/>
    </source>
</evidence>
<dbReference type="RefSeq" id="WP_092264677.1">
    <property type="nucleotide sequence ID" value="NZ_FNZA01000009.1"/>
</dbReference>
<dbReference type="InterPro" id="IPR000627">
    <property type="entry name" value="Intradiol_dOase_C"/>
</dbReference>
<sequence>MGTESLDGPALHAKGNPNTEPLRPLTDEGSNLEGVFGPSPSQTVGPYFHQGLADHFQGLRSAVGAQMVAPGSDVAGERLTLRGRVLDGDGQPIEDAMIEVWQPGADGTFSENSAAPFHGYGRGHTRSEGFVYTLQTVKPGAQGGQAPRLTVWLGMRGLLTHLITFIYFSDEDNSGDPLLALVPEARRQTLIARREDTPDGAVYHFDFRMQGDGETVFFDAY</sequence>
<dbReference type="NCBIfam" id="TIGR02423">
    <property type="entry name" value="protocat_alph"/>
    <property type="match status" value="1"/>
</dbReference>
<comment type="similarity">
    <text evidence="1">Belongs to the intradiol ring-cleavage dioxygenase family.</text>
</comment>
<reference evidence="7" key="1">
    <citation type="submission" date="2016-10" db="EMBL/GenBank/DDBJ databases">
        <authorList>
            <person name="Varghese N."/>
            <person name="Submissions S."/>
        </authorList>
    </citation>
    <scope>NUCLEOTIDE SEQUENCE [LARGE SCALE GENOMIC DNA]</scope>
    <source>
        <strain evidence="7">CGMCC 1.10218</strain>
    </source>
</reference>
<dbReference type="AlphaFoldDB" id="A0A1H6ZAV5"/>
<dbReference type="PROSITE" id="PS00083">
    <property type="entry name" value="INTRADIOL_DIOXYGENAS"/>
    <property type="match status" value="1"/>
</dbReference>
<protein>
    <submittedName>
        <fullName evidence="6">Protocatechuate 3,4-dioxygenase alpha subunit</fullName>
    </submittedName>
</protein>
<evidence type="ECO:0000256" key="2">
    <source>
        <dbReference type="ARBA" id="ARBA00022964"/>
    </source>
</evidence>
<gene>
    <name evidence="6" type="ORF">SAMN04488058_10999</name>
</gene>
<feature type="region of interest" description="Disordered" evidence="4">
    <location>
        <begin position="1"/>
        <end position="29"/>
    </location>
</feature>
<dbReference type="PANTHER" id="PTHR33711:SF9">
    <property type="entry name" value="PROTOCATECHUATE 3,4-DIOXYGENASE ALPHA CHAIN"/>
    <property type="match status" value="1"/>
</dbReference>
<evidence type="ECO:0000256" key="1">
    <source>
        <dbReference type="ARBA" id="ARBA00007825"/>
    </source>
</evidence>
<dbReference type="PANTHER" id="PTHR33711">
    <property type="entry name" value="DIOXYGENASE, PUTATIVE (AFU_ORTHOLOGUE AFUA_2G02910)-RELATED"/>
    <property type="match status" value="1"/>
</dbReference>
<dbReference type="InterPro" id="IPR012786">
    <property type="entry name" value="Protocat_dOase_a"/>
</dbReference>
<keyword evidence="2 6" id="KW-0223">Dioxygenase</keyword>
<evidence type="ECO:0000256" key="4">
    <source>
        <dbReference type="SAM" id="MobiDB-lite"/>
    </source>
</evidence>
<feature type="domain" description="Intradiol ring-cleavage dioxygenases" evidence="5">
    <location>
        <begin position="81"/>
        <end position="109"/>
    </location>
</feature>
<keyword evidence="7" id="KW-1185">Reference proteome</keyword>